<protein>
    <recommendedName>
        <fullName evidence="3">Lipoprotein</fullName>
    </recommendedName>
</protein>
<name>A0A179ESL8_ENTTH</name>
<comment type="caution">
    <text evidence="1">The sequence shown here is derived from an EMBL/GenBank/DDBJ whole genome shotgun (WGS) entry which is preliminary data.</text>
</comment>
<dbReference type="AlphaFoldDB" id="A0A179ESL8"/>
<dbReference type="PROSITE" id="PS51257">
    <property type="entry name" value="PROKAR_LIPOPROTEIN"/>
    <property type="match status" value="1"/>
</dbReference>
<keyword evidence="2" id="KW-1185">Reference proteome</keyword>
<sequence length="127" mass="14464">MGKFLIFLHILVLIVVFSGCGGSQETAQNNQFTNEVTRELRQKAKRYTEQELQNTEVPLHAFIQLEGKIIRSDGGKTILQGDRFILRSGSSNYQIFNEQKETISIGDQVTVYGEYYGFIKGIIIEKE</sequence>
<reference evidence="1 2" key="1">
    <citation type="submission" date="2016-04" db="EMBL/GenBank/DDBJ databases">
        <title>Draft genome of an Enterococcus thailandicus strain isolated from bovine feces.</title>
        <authorList>
            <person name="Beukers A.G."/>
            <person name="Zaheer R."/>
            <person name="Goji N."/>
            <person name="Cook S.R."/>
            <person name="Amoako K."/>
            <person name="Chaves A.V."/>
            <person name="Ward M.P."/>
            <person name="Mcallister T.A."/>
        </authorList>
    </citation>
    <scope>NUCLEOTIDE SEQUENCE [LARGE SCALE GENOMIC DNA]</scope>
    <source>
        <strain evidence="1 2">F0711D 46</strain>
    </source>
</reference>
<evidence type="ECO:0008006" key="3">
    <source>
        <dbReference type="Google" id="ProtNLM"/>
    </source>
</evidence>
<evidence type="ECO:0000313" key="1">
    <source>
        <dbReference type="EMBL" id="OAQ56248.1"/>
    </source>
</evidence>
<evidence type="ECO:0000313" key="2">
    <source>
        <dbReference type="Proteomes" id="UP000078516"/>
    </source>
</evidence>
<proteinExistence type="predicted"/>
<accession>A0A179ESL8</accession>
<dbReference type="Proteomes" id="UP000078516">
    <property type="component" value="Unassembled WGS sequence"/>
</dbReference>
<gene>
    <name evidence="1" type="ORF">A6E74_02215</name>
</gene>
<dbReference type="EMBL" id="LWMN01000010">
    <property type="protein sequence ID" value="OAQ56248.1"/>
    <property type="molecule type" value="Genomic_DNA"/>
</dbReference>
<organism evidence="1 2">
    <name type="scientific">Enterococcus thailandicus</name>
    <dbReference type="NCBI Taxonomy" id="417368"/>
    <lineage>
        <taxon>Bacteria</taxon>
        <taxon>Bacillati</taxon>
        <taxon>Bacillota</taxon>
        <taxon>Bacilli</taxon>
        <taxon>Lactobacillales</taxon>
        <taxon>Enterococcaceae</taxon>
        <taxon>Enterococcus</taxon>
    </lineage>
</organism>